<dbReference type="EMBL" id="LCWV01000006">
    <property type="protein sequence ID" value="PWI72465.1"/>
    <property type="molecule type" value="Genomic_DNA"/>
</dbReference>
<proteinExistence type="predicted"/>
<gene>
    <name evidence="2" type="ORF">PCL_11088</name>
</gene>
<reference evidence="2 3" key="1">
    <citation type="journal article" date="2016" name="Front. Microbiol.">
        <title>Genome and transcriptome sequences reveal the specific parasitism of the nematophagous Purpureocillium lilacinum 36-1.</title>
        <authorList>
            <person name="Xie J."/>
            <person name="Li S."/>
            <person name="Mo C."/>
            <person name="Xiao X."/>
            <person name="Peng D."/>
            <person name="Wang G."/>
            <person name="Xiao Y."/>
        </authorList>
    </citation>
    <scope>NUCLEOTIDE SEQUENCE [LARGE SCALE GENOMIC DNA]</scope>
    <source>
        <strain evidence="2 3">36-1</strain>
    </source>
</reference>
<comment type="caution">
    <text evidence="2">The sequence shown here is derived from an EMBL/GenBank/DDBJ whole genome shotgun (WGS) entry which is preliminary data.</text>
</comment>
<evidence type="ECO:0000313" key="3">
    <source>
        <dbReference type="Proteomes" id="UP000245956"/>
    </source>
</evidence>
<feature type="region of interest" description="Disordered" evidence="1">
    <location>
        <begin position="273"/>
        <end position="317"/>
    </location>
</feature>
<feature type="region of interest" description="Disordered" evidence="1">
    <location>
        <begin position="62"/>
        <end position="92"/>
    </location>
</feature>
<organism evidence="2 3">
    <name type="scientific">Purpureocillium lilacinum</name>
    <name type="common">Paecilomyces lilacinus</name>
    <dbReference type="NCBI Taxonomy" id="33203"/>
    <lineage>
        <taxon>Eukaryota</taxon>
        <taxon>Fungi</taxon>
        <taxon>Dikarya</taxon>
        <taxon>Ascomycota</taxon>
        <taxon>Pezizomycotina</taxon>
        <taxon>Sordariomycetes</taxon>
        <taxon>Hypocreomycetidae</taxon>
        <taxon>Hypocreales</taxon>
        <taxon>Ophiocordycipitaceae</taxon>
        <taxon>Purpureocillium</taxon>
    </lineage>
</organism>
<dbReference type="Proteomes" id="UP000245956">
    <property type="component" value="Unassembled WGS sequence"/>
</dbReference>
<dbReference type="AlphaFoldDB" id="A0A2U3ED72"/>
<feature type="compositionally biased region" description="Polar residues" evidence="1">
    <location>
        <begin position="293"/>
        <end position="313"/>
    </location>
</feature>
<name>A0A2U3ED72_PURLI</name>
<evidence type="ECO:0000256" key="1">
    <source>
        <dbReference type="SAM" id="MobiDB-lite"/>
    </source>
</evidence>
<protein>
    <submittedName>
        <fullName evidence="2">Uncharacterized protein</fullName>
    </submittedName>
</protein>
<accession>A0A2U3ED72</accession>
<evidence type="ECO:0000313" key="2">
    <source>
        <dbReference type="EMBL" id="PWI72465.1"/>
    </source>
</evidence>
<sequence length="464" mass="49073">MAIPPAPPPTSEGSGEAWVSRALGPALARVANHTSKSLESFPTNGWKRKEKKLFTHCSLPSVGASKQAPHLPRISTARQPGRPEHRGDANPVCAPPASGGNTGPLDLSLHCHCACVRAGYEHGTCSLLHMGRTRQTDRTGRIDSNCRARGRAGSAARARAGAGAAGAGAAAAAASTGHCNGLVHSGQFHWGRAARMLDAGGGRRVAEEGARGPSVLPIHPSIHPSVAVHHRVLAAAAAATTAQTDHHAWRAASLAIASASADDTTVKIMEPRSTERVQRTTSPRPRPRLCTQARCSSGNQSGKGAQAPDSSSHCLPAAAASRPTKTISPELPDATPLLWLFFFSLLSSRGPRMWKPSLPIPRFSFTSQTRTVEKRHRWQNDGAFSYPCTVAGCALLTGNGRQRSMRNPRQRNHRGACLLASMTAPRLKAPWHTAWVKHVDARQTHSPPSSIAISSIPCILSSSA</sequence>